<evidence type="ECO:0000313" key="5">
    <source>
        <dbReference type="EnsemblFungi" id="EJT79208"/>
    </source>
</evidence>
<dbReference type="AlphaFoldDB" id="J3NSP5"/>
<accession>J3NSP5</accession>
<evidence type="ECO:0000256" key="2">
    <source>
        <dbReference type="SAM" id="MobiDB-lite"/>
    </source>
</evidence>
<dbReference type="PROSITE" id="PS50048">
    <property type="entry name" value="ZN2_CY6_FUNGAL_2"/>
    <property type="match status" value="1"/>
</dbReference>
<dbReference type="VEuPathDB" id="FungiDB:GGTG_04294"/>
<proteinExistence type="predicted"/>
<dbReference type="GO" id="GO:0000981">
    <property type="term" value="F:DNA-binding transcription factor activity, RNA polymerase II-specific"/>
    <property type="evidence" value="ECO:0007669"/>
    <property type="project" value="InterPro"/>
</dbReference>
<gene>
    <name evidence="5" type="primary">20344752</name>
    <name evidence="4" type="ORF">GGTG_04294</name>
</gene>
<dbReference type="InterPro" id="IPR001138">
    <property type="entry name" value="Zn2Cys6_DnaBD"/>
</dbReference>
<dbReference type="GO" id="GO:0008270">
    <property type="term" value="F:zinc ion binding"/>
    <property type="evidence" value="ECO:0007669"/>
    <property type="project" value="InterPro"/>
</dbReference>
<sequence>MPIPADLRNPSQVPYCPAADGMPQRGRPASGSTDGNLTYAAGTIDMSLFIDIHMDILAFSAPQDPAGWVSSIEPDAGDHDWTLINNTTDITNHSSWPPEYVSPDFGTFRDDGLLDMTSSCPTSEYLPDGYDPLSGSSTSASADLARPIIGHHSTGSWSLEPQRASRAESASLRFPAFPDPASVGFLPTAGDRPHSPSGRLPRAVTPALPSSGSSNAVPTPTTGSSPALSTGAPRPDTELNGSRAAWDAGDLSSRLTAQKGPCSKEWTVPKKTRRRAPSSKSSGKREREVEVDEEITASRPRKRGKFKTEHDRAMTALTRKNRGCIRCRMLRDKCEPDPQDPQGVCIRCMRLQLANKPVMCKLPCLRWIITDSSLYREQDRPYQMFSRRWQSMDLVDMDTWASPQTRTISVSQIFLEAPYEVEVREFVPVEGDMLEEMWTSGDAVVKRHAIPRYAICDIKRTATVLEAFIDKSIGVYINGAIFNLDTLLWSTYIFAFGHIEKAKTQKEKDLLRNVFRLWVGCLKTSHPEHICGDDRLGAERVDDPGSVFHGAVPMPVIMIAQMECIMYTRVLRPMTRAVLRALNELVQENRPANWLTVYLAMFILFHCCSVVTRRDWEFARQCSLRDEFANPESIKKHQCGMQVMLAHFHYLNKGVMPFSLTLDSKGLEQLSKVAELDADEVSFISKTANLVQDPTRRAEMSAVLKANNFRHDLYWVSQLYEQDWKPGSTA</sequence>
<feature type="region of interest" description="Disordered" evidence="2">
    <location>
        <begin position="183"/>
        <end position="309"/>
    </location>
</feature>
<reference evidence="6" key="1">
    <citation type="submission" date="2010-07" db="EMBL/GenBank/DDBJ databases">
        <title>The genome sequence of Gaeumannomyces graminis var. tritici strain R3-111a-1.</title>
        <authorList>
            <consortium name="The Broad Institute Genome Sequencing Platform"/>
            <person name="Ma L.-J."/>
            <person name="Dead R."/>
            <person name="Young S."/>
            <person name="Zeng Q."/>
            <person name="Koehrsen M."/>
            <person name="Alvarado L."/>
            <person name="Berlin A."/>
            <person name="Chapman S.B."/>
            <person name="Chen Z."/>
            <person name="Freedman E."/>
            <person name="Gellesch M."/>
            <person name="Goldberg J."/>
            <person name="Griggs A."/>
            <person name="Gujja S."/>
            <person name="Heilman E.R."/>
            <person name="Heiman D."/>
            <person name="Hepburn T."/>
            <person name="Howarth C."/>
            <person name="Jen D."/>
            <person name="Larson L."/>
            <person name="Mehta T."/>
            <person name="Neiman D."/>
            <person name="Pearson M."/>
            <person name="Roberts A."/>
            <person name="Saif S."/>
            <person name="Shea T."/>
            <person name="Shenoy N."/>
            <person name="Sisk P."/>
            <person name="Stolte C."/>
            <person name="Sykes S."/>
            <person name="Walk T."/>
            <person name="White J."/>
            <person name="Yandava C."/>
            <person name="Haas B."/>
            <person name="Nusbaum C."/>
            <person name="Birren B."/>
        </authorList>
    </citation>
    <scope>NUCLEOTIDE SEQUENCE [LARGE SCALE GENOMIC DNA]</scope>
    <source>
        <strain evidence="6">R3-111a-1</strain>
    </source>
</reference>
<evidence type="ECO:0000313" key="4">
    <source>
        <dbReference type="EMBL" id="EJT79208.1"/>
    </source>
</evidence>
<keyword evidence="6" id="KW-1185">Reference proteome</keyword>
<keyword evidence="1" id="KW-0539">Nucleus</keyword>
<dbReference type="EnsemblFungi" id="EJT79208">
    <property type="protein sequence ID" value="EJT79208"/>
    <property type="gene ID" value="GGTG_04294"/>
</dbReference>
<dbReference type="eggNOG" id="ENOG502S5SN">
    <property type="taxonomic scope" value="Eukaryota"/>
</dbReference>
<evidence type="ECO:0000259" key="3">
    <source>
        <dbReference type="PROSITE" id="PS50048"/>
    </source>
</evidence>
<evidence type="ECO:0000256" key="1">
    <source>
        <dbReference type="ARBA" id="ARBA00023242"/>
    </source>
</evidence>
<feature type="compositionally biased region" description="Polar residues" evidence="2">
    <location>
        <begin position="208"/>
        <end position="228"/>
    </location>
</feature>
<dbReference type="EMBL" id="GL385396">
    <property type="protein sequence ID" value="EJT79208.1"/>
    <property type="molecule type" value="Genomic_DNA"/>
</dbReference>
<dbReference type="OrthoDB" id="5362630at2759"/>
<feature type="region of interest" description="Disordered" evidence="2">
    <location>
        <begin position="1"/>
        <end position="34"/>
    </location>
</feature>
<reference evidence="4" key="2">
    <citation type="submission" date="2010-07" db="EMBL/GenBank/DDBJ databases">
        <authorList>
            <consortium name="The Broad Institute Genome Sequencing Platform"/>
            <consortium name="Broad Institute Genome Sequencing Center for Infectious Disease"/>
            <person name="Ma L.-J."/>
            <person name="Dead R."/>
            <person name="Young S."/>
            <person name="Zeng Q."/>
            <person name="Koehrsen M."/>
            <person name="Alvarado L."/>
            <person name="Berlin A."/>
            <person name="Chapman S.B."/>
            <person name="Chen Z."/>
            <person name="Freedman E."/>
            <person name="Gellesch M."/>
            <person name="Goldberg J."/>
            <person name="Griggs A."/>
            <person name="Gujja S."/>
            <person name="Heilman E.R."/>
            <person name="Heiman D."/>
            <person name="Hepburn T."/>
            <person name="Howarth C."/>
            <person name="Jen D."/>
            <person name="Larson L."/>
            <person name="Mehta T."/>
            <person name="Neiman D."/>
            <person name="Pearson M."/>
            <person name="Roberts A."/>
            <person name="Saif S."/>
            <person name="Shea T."/>
            <person name="Shenoy N."/>
            <person name="Sisk P."/>
            <person name="Stolte C."/>
            <person name="Sykes S."/>
            <person name="Walk T."/>
            <person name="White J."/>
            <person name="Yandava C."/>
            <person name="Haas B."/>
            <person name="Nusbaum C."/>
            <person name="Birren B."/>
        </authorList>
    </citation>
    <scope>NUCLEOTIDE SEQUENCE</scope>
    <source>
        <strain evidence="4">R3-111a-1</strain>
    </source>
</reference>
<feature type="domain" description="Zn(2)-C6 fungal-type" evidence="3">
    <location>
        <begin position="323"/>
        <end position="362"/>
    </location>
</feature>
<dbReference type="GeneID" id="20344752"/>
<name>J3NSP5_GAET3</name>
<dbReference type="STRING" id="644352.J3NSP5"/>
<evidence type="ECO:0000313" key="6">
    <source>
        <dbReference type="Proteomes" id="UP000006039"/>
    </source>
</evidence>
<reference evidence="5" key="4">
    <citation type="journal article" date="2015" name="G3 (Bethesda)">
        <title>Genome sequences of three phytopathogenic species of the Magnaporthaceae family of fungi.</title>
        <authorList>
            <person name="Okagaki L.H."/>
            <person name="Nunes C.C."/>
            <person name="Sailsbery J."/>
            <person name="Clay B."/>
            <person name="Brown D."/>
            <person name="John T."/>
            <person name="Oh Y."/>
            <person name="Young N."/>
            <person name="Fitzgerald M."/>
            <person name="Haas B.J."/>
            <person name="Zeng Q."/>
            <person name="Young S."/>
            <person name="Adiconis X."/>
            <person name="Fan L."/>
            <person name="Levin J.Z."/>
            <person name="Mitchell T.K."/>
            <person name="Okubara P.A."/>
            <person name="Farman M.L."/>
            <person name="Kohn L.M."/>
            <person name="Birren B."/>
            <person name="Ma L.-J."/>
            <person name="Dean R.A."/>
        </authorList>
    </citation>
    <scope>NUCLEOTIDE SEQUENCE</scope>
    <source>
        <strain evidence="5">R3-111a-1</strain>
    </source>
</reference>
<reference evidence="5" key="5">
    <citation type="submission" date="2018-04" db="UniProtKB">
        <authorList>
            <consortium name="EnsemblFungi"/>
        </authorList>
    </citation>
    <scope>IDENTIFICATION</scope>
    <source>
        <strain evidence="5">R3-111a-1</strain>
    </source>
</reference>
<protein>
    <recommendedName>
        <fullName evidence="3">Zn(2)-C6 fungal-type domain-containing protein</fullName>
    </recommendedName>
</protein>
<dbReference type="RefSeq" id="XP_009220353.1">
    <property type="nucleotide sequence ID" value="XM_009222089.1"/>
</dbReference>
<dbReference type="PANTHER" id="PTHR35392:SF3">
    <property type="entry name" value="ZN(2)-C6 FUNGAL-TYPE DOMAIN-CONTAINING PROTEIN"/>
    <property type="match status" value="1"/>
</dbReference>
<dbReference type="PANTHER" id="PTHR35392">
    <property type="entry name" value="ZN(II)2CYS6 TRANSCRIPTION FACTOR (EUROFUNG)-RELATED-RELATED"/>
    <property type="match status" value="1"/>
</dbReference>
<organism evidence="4">
    <name type="scientific">Gaeumannomyces tritici (strain R3-111a-1)</name>
    <name type="common">Wheat and barley take-all root rot fungus</name>
    <name type="synonym">Gaeumannomyces graminis var. tritici</name>
    <dbReference type="NCBI Taxonomy" id="644352"/>
    <lineage>
        <taxon>Eukaryota</taxon>
        <taxon>Fungi</taxon>
        <taxon>Dikarya</taxon>
        <taxon>Ascomycota</taxon>
        <taxon>Pezizomycotina</taxon>
        <taxon>Sordariomycetes</taxon>
        <taxon>Sordariomycetidae</taxon>
        <taxon>Magnaporthales</taxon>
        <taxon>Magnaporthaceae</taxon>
        <taxon>Gaeumannomyces</taxon>
    </lineage>
</organism>
<dbReference type="InterPro" id="IPR052973">
    <property type="entry name" value="Fungal_sec-metab_reg_TF"/>
</dbReference>
<dbReference type="Proteomes" id="UP000006039">
    <property type="component" value="Unassembled WGS sequence"/>
</dbReference>
<dbReference type="HOGENOM" id="CLU_349876_0_0_1"/>
<reference evidence="4" key="3">
    <citation type="submission" date="2010-09" db="EMBL/GenBank/DDBJ databases">
        <title>Annotation of Gaeumannomyces graminis var. tritici R3-111a-1.</title>
        <authorList>
            <consortium name="The Broad Institute Genome Sequencing Platform"/>
            <person name="Ma L.-J."/>
            <person name="Dead R."/>
            <person name="Young S.K."/>
            <person name="Zeng Q."/>
            <person name="Gargeya S."/>
            <person name="Fitzgerald M."/>
            <person name="Haas B."/>
            <person name="Abouelleil A."/>
            <person name="Alvarado L."/>
            <person name="Arachchi H.M."/>
            <person name="Berlin A."/>
            <person name="Brown A."/>
            <person name="Chapman S.B."/>
            <person name="Chen Z."/>
            <person name="Dunbar C."/>
            <person name="Freedman E."/>
            <person name="Gearin G."/>
            <person name="Gellesch M."/>
            <person name="Goldberg J."/>
            <person name="Griggs A."/>
            <person name="Gujja S."/>
            <person name="Heiman D."/>
            <person name="Howarth C."/>
            <person name="Larson L."/>
            <person name="Lui A."/>
            <person name="MacDonald P.J.P."/>
            <person name="Mehta T."/>
            <person name="Montmayeur A."/>
            <person name="Murphy C."/>
            <person name="Neiman D."/>
            <person name="Pearson M."/>
            <person name="Priest M."/>
            <person name="Roberts A."/>
            <person name="Saif S."/>
            <person name="Shea T."/>
            <person name="Shenoy N."/>
            <person name="Sisk P."/>
            <person name="Stolte C."/>
            <person name="Sykes S."/>
            <person name="Yandava C."/>
            <person name="Wortman J."/>
            <person name="Nusbaum C."/>
            <person name="Birren B."/>
        </authorList>
    </citation>
    <scope>NUCLEOTIDE SEQUENCE</scope>
    <source>
        <strain evidence="4">R3-111a-1</strain>
    </source>
</reference>